<evidence type="ECO:0008006" key="3">
    <source>
        <dbReference type="Google" id="ProtNLM"/>
    </source>
</evidence>
<accession>W9GCN7</accession>
<proteinExistence type="predicted"/>
<gene>
    <name evidence="1" type="ORF">N865_02595</name>
</gene>
<evidence type="ECO:0000313" key="1">
    <source>
        <dbReference type="EMBL" id="EWT02568.1"/>
    </source>
</evidence>
<dbReference type="STRING" id="1386089.N865_02595"/>
<dbReference type="Pfam" id="PF10865">
    <property type="entry name" value="DUF2703"/>
    <property type="match status" value="1"/>
</dbReference>
<dbReference type="RefSeq" id="WP_034802666.1">
    <property type="nucleotide sequence ID" value="NZ_AWSA01000009.1"/>
</dbReference>
<dbReference type="OrthoDB" id="9809963at2"/>
<dbReference type="InterPro" id="IPR021219">
    <property type="entry name" value="DUF2703"/>
</dbReference>
<dbReference type="AlphaFoldDB" id="W9GCN7"/>
<reference evidence="1 2" key="1">
    <citation type="submission" date="2013-08" db="EMBL/GenBank/DDBJ databases">
        <title>Intrasporangium oryzae NRRL B-24470.</title>
        <authorList>
            <person name="Liu H."/>
            <person name="Wang G."/>
        </authorList>
    </citation>
    <scope>NUCLEOTIDE SEQUENCE [LARGE SCALE GENOMIC DNA]</scope>
    <source>
        <strain evidence="1 2">NRRL B-24470</strain>
    </source>
</reference>
<name>W9GCN7_9MICO</name>
<dbReference type="EMBL" id="AWSA01000009">
    <property type="protein sequence ID" value="EWT02568.1"/>
    <property type="molecule type" value="Genomic_DNA"/>
</dbReference>
<dbReference type="eggNOG" id="ENOG5032V06">
    <property type="taxonomic scope" value="Bacteria"/>
</dbReference>
<organism evidence="1 2">
    <name type="scientific">Intrasporangium oryzae NRRL B-24470</name>
    <dbReference type="NCBI Taxonomy" id="1386089"/>
    <lineage>
        <taxon>Bacteria</taxon>
        <taxon>Bacillati</taxon>
        <taxon>Actinomycetota</taxon>
        <taxon>Actinomycetes</taxon>
        <taxon>Micrococcales</taxon>
        <taxon>Intrasporangiaceae</taxon>
        <taxon>Intrasporangium</taxon>
    </lineage>
</organism>
<dbReference type="PATRIC" id="fig|1386089.3.peg.1140"/>
<comment type="caution">
    <text evidence="1">The sequence shown here is derived from an EMBL/GenBank/DDBJ whole genome shotgun (WGS) entry which is preliminary data.</text>
</comment>
<protein>
    <recommendedName>
        <fullName evidence="3">Heavy metal sensor signal transduction histidine kinase</fullName>
    </recommendedName>
</protein>
<sequence length="136" mass="14795">MPSLPIRWQRLVKDGCTCTRCGTTEGEVRRATETLLRVLAPQGIEPQLEVADIDESAFSATPLESNRIWVAGKSIEDWLSGSVGSSRCCSVCGDSDCRTLEIHGTTFETIPERLIVKAGLLAAAEMLDESTPQVTR</sequence>
<dbReference type="Proteomes" id="UP000019489">
    <property type="component" value="Unassembled WGS sequence"/>
</dbReference>
<evidence type="ECO:0000313" key="2">
    <source>
        <dbReference type="Proteomes" id="UP000019489"/>
    </source>
</evidence>
<keyword evidence="2" id="KW-1185">Reference proteome</keyword>